<name>F0W1H3_9STRA</name>
<dbReference type="Gene3D" id="3.80.10.10">
    <property type="entry name" value="Ribonuclease Inhibitor"/>
    <property type="match status" value="1"/>
</dbReference>
<dbReference type="PANTHER" id="PTHR46652">
    <property type="entry name" value="LEUCINE-RICH REPEAT AND IQ DOMAIN-CONTAINING PROTEIN 1-RELATED"/>
    <property type="match status" value="1"/>
</dbReference>
<evidence type="ECO:0000256" key="1">
    <source>
        <dbReference type="ARBA" id="ARBA00022614"/>
    </source>
</evidence>
<feature type="compositionally biased region" description="Polar residues" evidence="3">
    <location>
        <begin position="543"/>
        <end position="555"/>
    </location>
</feature>
<dbReference type="EMBL" id="FR824052">
    <property type="protein sequence ID" value="CCA14902.1"/>
    <property type="molecule type" value="Genomic_DNA"/>
</dbReference>
<dbReference type="Pfam" id="PF13855">
    <property type="entry name" value="LRR_8"/>
    <property type="match status" value="1"/>
</dbReference>
<feature type="region of interest" description="Disordered" evidence="3">
    <location>
        <begin position="1"/>
        <end position="22"/>
    </location>
</feature>
<reference evidence="4" key="2">
    <citation type="submission" date="2011-02" db="EMBL/GenBank/DDBJ databases">
        <authorList>
            <person name="MacLean D."/>
        </authorList>
    </citation>
    <scope>NUCLEOTIDE SEQUENCE</scope>
</reference>
<evidence type="ECO:0000256" key="3">
    <source>
        <dbReference type="SAM" id="MobiDB-lite"/>
    </source>
</evidence>
<feature type="compositionally biased region" description="Polar residues" evidence="3">
    <location>
        <begin position="562"/>
        <end position="576"/>
    </location>
</feature>
<protein>
    <submittedName>
        <fullName evidence="4">Uncharacterized protein AlNc14C7G941</fullName>
    </submittedName>
</protein>
<accession>F0W1H3</accession>
<dbReference type="HOGENOM" id="CLU_031599_0_0_1"/>
<dbReference type="InterPro" id="IPR001611">
    <property type="entry name" value="Leu-rich_rpt"/>
</dbReference>
<evidence type="ECO:0000256" key="2">
    <source>
        <dbReference type="ARBA" id="ARBA00022737"/>
    </source>
</evidence>
<dbReference type="PANTHER" id="PTHR46652:SF3">
    <property type="entry name" value="LEUCINE-RICH REPEAT-CONTAINING PROTEIN 9"/>
    <property type="match status" value="1"/>
</dbReference>
<dbReference type="SMART" id="SM00365">
    <property type="entry name" value="LRR_SD22"/>
    <property type="match status" value="4"/>
</dbReference>
<dbReference type="InterPro" id="IPR032675">
    <property type="entry name" value="LRR_dom_sf"/>
</dbReference>
<proteinExistence type="predicted"/>
<gene>
    <name evidence="4" type="primary">AlNc14C7G941</name>
    <name evidence="4" type="ORF">ALNC14_010450</name>
</gene>
<feature type="region of interest" description="Disordered" evidence="3">
    <location>
        <begin position="301"/>
        <end position="326"/>
    </location>
</feature>
<dbReference type="PROSITE" id="PS51450">
    <property type="entry name" value="LRR"/>
    <property type="match status" value="2"/>
</dbReference>
<keyword evidence="2" id="KW-0677">Repeat</keyword>
<organism evidence="4">
    <name type="scientific">Albugo laibachii Nc14</name>
    <dbReference type="NCBI Taxonomy" id="890382"/>
    <lineage>
        <taxon>Eukaryota</taxon>
        <taxon>Sar</taxon>
        <taxon>Stramenopiles</taxon>
        <taxon>Oomycota</taxon>
        <taxon>Peronosporomycetes</taxon>
        <taxon>Albuginales</taxon>
        <taxon>Albuginaceae</taxon>
        <taxon>Albugo</taxon>
    </lineage>
</organism>
<feature type="region of interest" description="Disordered" evidence="3">
    <location>
        <begin position="536"/>
        <end position="599"/>
    </location>
</feature>
<keyword evidence="1" id="KW-0433">Leucine-rich repeat</keyword>
<dbReference type="SUPFAM" id="SSF52075">
    <property type="entry name" value="Outer arm dynein light chain 1"/>
    <property type="match status" value="1"/>
</dbReference>
<evidence type="ECO:0000313" key="4">
    <source>
        <dbReference type="EMBL" id="CCA14902.1"/>
    </source>
</evidence>
<dbReference type="InterPro" id="IPR050836">
    <property type="entry name" value="SDS22/Internalin_LRR"/>
</dbReference>
<sequence>MNQYPEISSDKSLHQTQSAKELLSDSKAAKENTLQNDTCTLNVDFLLSQEGNYDLNAMKELILREAGVADIDAHCAQGLSFLEILSLSHNRLSSLDHFHHFANLIELNLNFNRISSLEPLKCTQLEKLFIAHNEITDLYPIRSFSKLTTLCVFGNRLSDLEAVLHVCRALLKLQSLDIGDNPCTRQSTEDNNVVTRYKFAIIRNLPRLKELDGDSITRLDKDLADEELELLGRVDNVCEIPPPRPITALKRVGSGQIRNSGAFDPFSGQDMPQGNVRLFRDEYLNNHPILLGYLAQSADGSVDESSSVTQRDSSPEPSPNAKNGAGFVERMRATNLELDASTPSQMEEISLEDSGSFVPMLSSLKASMRTKHAAMDPSDPNTTIRKLVKHIERLQGKVEKLQKEPLIQSHDLLREENKRLLLENHNISILEQEICQLKERLSNAHCDEVQATRLKALEAENARLHREIHRLKMVATNDSEVDNTRKTLASDEELLQDSSTFDLELTELIMQNEVSLDIIRKEITATKKEWEKGYLRSEPSRHINPSSVIRPSTSLGFRADKSSSTPHRTPMLSRTQNDPHRMRNGPTVHHIQLTKESEH</sequence>
<reference evidence="4" key="1">
    <citation type="journal article" date="2011" name="PLoS Biol.">
        <title>Gene gain and loss during evolution of obligate parasitism in the white rust pathogen of Arabidopsis thaliana.</title>
        <authorList>
            <person name="Kemen E."/>
            <person name="Gardiner A."/>
            <person name="Schultz-Larsen T."/>
            <person name="Kemen A.C."/>
            <person name="Balmuth A.L."/>
            <person name="Robert-Seilaniantz A."/>
            <person name="Bailey K."/>
            <person name="Holub E."/>
            <person name="Studholme D.J."/>
            <person name="Maclean D."/>
            <person name="Jones J.D."/>
        </authorList>
    </citation>
    <scope>NUCLEOTIDE SEQUENCE</scope>
</reference>
<feature type="compositionally biased region" description="Polar residues" evidence="3">
    <location>
        <begin position="303"/>
        <end position="312"/>
    </location>
</feature>
<dbReference type="AlphaFoldDB" id="F0W1H3"/>